<proteinExistence type="predicted"/>
<evidence type="ECO:0000313" key="1">
    <source>
        <dbReference type="EMBL" id="KLT39953.1"/>
    </source>
</evidence>
<sequence>MAADPRSTKSPAELSSEYVCKQLVRHLAMLGLALSLEAIDLVHVCCQEDCAKEIHTVCLMISAVEEHALRVQPLVGKQCEDNLNRPRASVDKVACRSVMLSRFVLSSSAKHLLGRRFRMPPGQLGARMAHMYADRFCANFAPRNADSKRALVHTYR</sequence>
<reference evidence="1 2" key="1">
    <citation type="submission" date="2015-03" db="EMBL/GenBank/DDBJ databases">
        <title>Genomics and transcriptomics of the oil-accumulating basidiomycete yeast T. oleaginosus allow insights into substrate utilization and the diverse evolutionary trajectories of mating systems in fungi.</title>
        <authorList>
            <consortium name="DOE Joint Genome Institute"/>
            <person name="Kourist R."/>
            <person name="Kracht O."/>
            <person name="Bracharz F."/>
            <person name="Lipzen A."/>
            <person name="Nolan M."/>
            <person name="Ohm R."/>
            <person name="Grigoriev I."/>
            <person name="Sun S."/>
            <person name="Heitman J."/>
            <person name="Bruck T."/>
            <person name="Nowrousian M."/>
        </authorList>
    </citation>
    <scope>NUCLEOTIDE SEQUENCE [LARGE SCALE GENOMIC DNA]</scope>
    <source>
        <strain evidence="1 2">IBC0246</strain>
    </source>
</reference>
<organism evidence="1 2">
    <name type="scientific">Cutaneotrichosporon oleaginosum</name>
    <dbReference type="NCBI Taxonomy" id="879819"/>
    <lineage>
        <taxon>Eukaryota</taxon>
        <taxon>Fungi</taxon>
        <taxon>Dikarya</taxon>
        <taxon>Basidiomycota</taxon>
        <taxon>Agaricomycotina</taxon>
        <taxon>Tremellomycetes</taxon>
        <taxon>Trichosporonales</taxon>
        <taxon>Trichosporonaceae</taxon>
        <taxon>Cutaneotrichosporon</taxon>
    </lineage>
</organism>
<keyword evidence="2" id="KW-1185">Reference proteome</keyword>
<dbReference type="EMBL" id="KQ087245">
    <property type="protein sequence ID" value="KLT39953.1"/>
    <property type="molecule type" value="Genomic_DNA"/>
</dbReference>
<dbReference type="AlphaFoldDB" id="A0A0J0XFV3"/>
<gene>
    <name evidence="1" type="ORF">CC85DRAFT_288044</name>
</gene>
<dbReference type="RefSeq" id="XP_018276444.1">
    <property type="nucleotide sequence ID" value="XM_018424113.1"/>
</dbReference>
<evidence type="ECO:0000313" key="2">
    <source>
        <dbReference type="Proteomes" id="UP000053611"/>
    </source>
</evidence>
<accession>A0A0J0XFV3</accession>
<name>A0A0J0XFV3_9TREE</name>
<protein>
    <submittedName>
        <fullName evidence="1">Uncharacterized protein</fullName>
    </submittedName>
</protein>
<dbReference type="GeneID" id="28984716"/>
<dbReference type="Proteomes" id="UP000053611">
    <property type="component" value="Unassembled WGS sequence"/>
</dbReference>